<dbReference type="InterPro" id="IPR053737">
    <property type="entry name" value="Type_II_TA_Toxin"/>
</dbReference>
<feature type="domain" description="Fido" evidence="1">
    <location>
        <begin position="4"/>
        <end position="133"/>
    </location>
</feature>
<dbReference type="NCBIfam" id="TIGR01550">
    <property type="entry name" value="DOC_P1"/>
    <property type="match status" value="1"/>
</dbReference>
<dbReference type="GO" id="GO:0016301">
    <property type="term" value="F:kinase activity"/>
    <property type="evidence" value="ECO:0007669"/>
    <property type="project" value="InterPro"/>
</dbReference>
<dbReference type="Pfam" id="PF02661">
    <property type="entry name" value="Fic"/>
    <property type="match status" value="1"/>
</dbReference>
<evidence type="ECO:0000313" key="2">
    <source>
        <dbReference type="EMBL" id="OGH69635.1"/>
    </source>
</evidence>
<comment type="caution">
    <text evidence="2">The sequence shown here is derived from an EMBL/GenBank/DDBJ whole genome shotgun (WGS) entry which is preliminary data.</text>
</comment>
<accession>A0A1F6MDE2</accession>
<dbReference type="InterPro" id="IPR036597">
    <property type="entry name" value="Fido-like_dom_sf"/>
</dbReference>
<dbReference type="InterPro" id="IPR006440">
    <property type="entry name" value="Doc"/>
</dbReference>
<name>A0A1F6MDE2_9BACT</name>
<proteinExistence type="predicted"/>
<dbReference type="InterPro" id="IPR003812">
    <property type="entry name" value="Fido"/>
</dbReference>
<dbReference type="Proteomes" id="UP000177953">
    <property type="component" value="Unassembled WGS sequence"/>
</dbReference>
<evidence type="ECO:0000259" key="1">
    <source>
        <dbReference type="PROSITE" id="PS51459"/>
    </source>
</evidence>
<dbReference type="SUPFAM" id="SSF140931">
    <property type="entry name" value="Fic-like"/>
    <property type="match status" value="1"/>
</dbReference>
<gene>
    <name evidence="2" type="ORF">A2754_04245</name>
</gene>
<protein>
    <recommendedName>
        <fullName evidence="1">Fido domain-containing protein</fullName>
    </recommendedName>
</protein>
<sequence>MRLLTVKEIEYVAHALAAKLLSYNEPIPGFSTRYPEVLESCLVTPFQVYAGKDVYPSFLQKAAMLFYLLIKNHPFKNGNKRIAVMTLLYFLSENNKWIKVDTHSLYNFAVWVAESPAGYKDHMVELIVSFLKKHVVDKTSKR</sequence>
<dbReference type="AlphaFoldDB" id="A0A1F6MDE2"/>
<reference evidence="2 3" key="1">
    <citation type="journal article" date="2016" name="Nat. Commun.">
        <title>Thousands of microbial genomes shed light on interconnected biogeochemical processes in an aquifer system.</title>
        <authorList>
            <person name="Anantharaman K."/>
            <person name="Brown C.T."/>
            <person name="Hug L.A."/>
            <person name="Sharon I."/>
            <person name="Castelle C.J."/>
            <person name="Probst A.J."/>
            <person name="Thomas B.C."/>
            <person name="Singh A."/>
            <person name="Wilkins M.J."/>
            <person name="Karaoz U."/>
            <person name="Brodie E.L."/>
            <person name="Williams K.H."/>
            <person name="Hubbard S.S."/>
            <person name="Banfield J.F."/>
        </authorList>
    </citation>
    <scope>NUCLEOTIDE SEQUENCE [LARGE SCALE GENOMIC DNA]</scope>
</reference>
<dbReference type="PROSITE" id="PS51459">
    <property type="entry name" value="FIDO"/>
    <property type="match status" value="1"/>
</dbReference>
<dbReference type="EMBL" id="MFPU01000031">
    <property type="protein sequence ID" value="OGH69635.1"/>
    <property type="molecule type" value="Genomic_DNA"/>
</dbReference>
<dbReference type="Gene3D" id="1.20.120.1870">
    <property type="entry name" value="Fic/DOC protein, Fido domain"/>
    <property type="match status" value="1"/>
</dbReference>
<evidence type="ECO:0000313" key="3">
    <source>
        <dbReference type="Proteomes" id="UP000177953"/>
    </source>
</evidence>
<organism evidence="2 3">
    <name type="scientific">Candidatus Magasanikbacteria bacterium RIFCSPHIGHO2_01_FULL_47_8</name>
    <dbReference type="NCBI Taxonomy" id="1798673"/>
    <lineage>
        <taxon>Bacteria</taxon>
        <taxon>Candidatus Magasanikiibacteriota</taxon>
    </lineage>
</organism>